<dbReference type="SUPFAM" id="SSF53335">
    <property type="entry name" value="S-adenosyl-L-methionine-dependent methyltransferases"/>
    <property type="match status" value="1"/>
</dbReference>
<gene>
    <name evidence="3" type="ORF">B0T11DRAFT_225710</name>
</gene>
<keyword evidence="3" id="KW-0489">Methyltransferase</keyword>
<reference evidence="3" key="1">
    <citation type="journal article" date="2021" name="Nat. Commun.">
        <title>Genetic determinants of endophytism in the Arabidopsis root mycobiome.</title>
        <authorList>
            <person name="Mesny F."/>
            <person name="Miyauchi S."/>
            <person name="Thiergart T."/>
            <person name="Pickel B."/>
            <person name="Atanasova L."/>
            <person name="Karlsson M."/>
            <person name="Huettel B."/>
            <person name="Barry K.W."/>
            <person name="Haridas S."/>
            <person name="Chen C."/>
            <person name="Bauer D."/>
            <person name="Andreopoulos W."/>
            <person name="Pangilinan J."/>
            <person name="LaButti K."/>
            <person name="Riley R."/>
            <person name="Lipzen A."/>
            <person name="Clum A."/>
            <person name="Drula E."/>
            <person name="Henrissat B."/>
            <person name="Kohler A."/>
            <person name="Grigoriev I.V."/>
            <person name="Martin F.M."/>
            <person name="Hacquard S."/>
        </authorList>
    </citation>
    <scope>NUCLEOTIDE SEQUENCE</scope>
    <source>
        <strain evidence="3">MPI-CAGE-AT-0016</strain>
    </source>
</reference>
<proteinExistence type="inferred from homology"/>
<organism evidence="3 4">
    <name type="scientific">Plectosphaerella cucumerina</name>
    <dbReference type="NCBI Taxonomy" id="40658"/>
    <lineage>
        <taxon>Eukaryota</taxon>
        <taxon>Fungi</taxon>
        <taxon>Dikarya</taxon>
        <taxon>Ascomycota</taxon>
        <taxon>Pezizomycotina</taxon>
        <taxon>Sordariomycetes</taxon>
        <taxon>Hypocreomycetidae</taxon>
        <taxon>Glomerellales</taxon>
        <taxon>Plectosphaerellaceae</taxon>
        <taxon>Plectosphaerella</taxon>
    </lineage>
</organism>
<comment type="similarity">
    <text evidence="1">Belongs to the methyltransferase superfamily. LaeA methyltransferase family.</text>
</comment>
<evidence type="ECO:0000313" key="4">
    <source>
        <dbReference type="Proteomes" id="UP000813385"/>
    </source>
</evidence>
<evidence type="ECO:0000256" key="1">
    <source>
        <dbReference type="ARBA" id="ARBA00038158"/>
    </source>
</evidence>
<dbReference type="PANTHER" id="PTHR43591:SF31">
    <property type="entry name" value="LAEA-LIKE, PUTATIVE (AFU_ORTHOLOGUE AFUA_8G01930)-RELATED"/>
    <property type="match status" value="1"/>
</dbReference>
<dbReference type="Proteomes" id="UP000813385">
    <property type="component" value="Unassembled WGS sequence"/>
</dbReference>
<sequence>MLNANHQPDDHTPGPGPGNEHGPGPDDDVDSALGADEPLDALNNEDDDLVSTVSLRSSILRYRHENGRTYHAYKDGRYVLPNDAAEQDRLDLQHHLFLLTLDNRLHLCPAGPLRRALDIGTGTGIWAVDLADEHPAASVVGVDLSPIQSPWVPPNLSFHVGDVEEPWTFREPFDLIYSRMMTGALADWPGFFRRAYDHLGPGGWLEVADILPITSDDGTLVEGSATREWLARLVEAMRLLGRPIDGAALYREQMLAEGFVNVTQTVFRWPQNKWPRDRKLKELGMWNLENITSALHGLSSAIYTRILGWSPEELDVLLAKVRCELKDTSIHAYWPIYVVYGQRPES</sequence>
<name>A0A8K0TM38_9PEZI</name>
<dbReference type="AlphaFoldDB" id="A0A8K0TM38"/>
<accession>A0A8K0TM38</accession>
<dbReference type="Pfam" id="PF13489">
    <property type="entry name" value="Methyltransf_23"/>
    <property type="match status" value="1"/>
</dbReference>
<comment type="caution">
    <text evidence="3">The sequence shown here is derived from an EMBL/GenBank/DDBJ whole genome shotgun (WGS) entry which is preliminary data.</text>
</comment>
<dbReference type="OrthoDB" id="2013972at2759"/>
<keyword evidence="4" id="KW-1185">Reference proteome</keyword>
<dbReference type="GO" id="GO:0032259">
    <property type="term" value="P:methylation"/>
    <property type="evidence" value="ECO:0007669"/>
    <property type="project" value="UniProtKB-KW"/>
</dbReference>
<dbReference type="GO" id="GO:0008168">
    <property type="term" value="F:methyltransferase activity"/>
    <property type="evidence" value="ECO:0007669"/>
    <property type="project" value="UniProtKB-KW"/>
</dbReference>
<dbReference type="CDD" id="cd02440">
    <property type="entry name" value="AdoMet_MTases"/>
    <property type="match status" value="1"/>
</dbReference>
<dbReference type="EMBL" id="JAGPXD010000003">
    <property type="protein sequence ID" value="KAH7362721.1"/>
    <property type="molecule type" value="Genomic_DNA"/>
</dbReference>
<dbReference type="Gene3D" id="3.40.50.150">
    <property type="entry name" value="Vaccinia Virus protein VP39"/>
    <property type="match status" value="1"/>
</dbReference>
<feature type="compositionally biased region" description="Acidic residues" evidence="2">
    <location>
        <begin position="37"/>
        <end position="46"/>
    </location>
</feature>
<feature type="region of interest" description="Disordered" evidence="2">
    <location>
        <begin position="1"/>
        <end position="46"/>
    </location>
</feature>
<evidence type="ECO:0000313" key="3">
    <source>
        <dbReference type="EMBL" id="KAH7362721.1"/>
    </source>
</evidence>
<evidence type="ECO:0000256" key="2">
    <source>
        <dbReference type="SAM" id="MobiDB-lite"/>
    </source>
</evidence>
<protein>
    <submittedName>
        <fullName evidence="3">S-adenosyl-L-methionine-dependent methyltransferase</fullName>
    </submittedName>
</protein>
<dbReference type="InterPro" id="IPR029063">
    <property type="entry name" value="SAM-dependent_MTases_sf"/>
</dbReference>
<keyword evidence="3" id="KW-0808">Transferase</keyword>
<dbReference type="PANTHER" id="PTHR43591">
    <property type="entry name" value="METHYLTRANSFERASE"/>
    <property type="match status" value="1"/>
</dbReference>